<name>A0AAW2ZHB8_9EUKA</name>
<accession>A0AAW2ZHB8</accession>
<keyword evidence="3" id="KW-1185">Reference proteome</keyword>
<proteinExistence type="predicted"/>
<feature type="region of interest" description="Disordered" evidence="1">
    <location>
        <begin position="27"/>
        <end position="53"/>
    </location>
</feature>
<sequence length="117" mass="13577">MHQSKRLSNIYDTKLISDRVAAEIKKDLPKPRDVEKNTQTHSSRSSDFSFDLDSNSTTDGGMLLVRPQDSWFQPINSNVLLDVDEETMRSIEVKDKRWKRALTLVGYCTGIVFRFYF</sequence>
<gene>
    <name evidence="2" type="ORF">AKO1_015235</name>
</gene>
<dbReference type="EMBL" id="JAOPGA020001393">
    <property type="protein sequence ID" value="KAL0488047.1"/>
    <property type="molecule type" value="Genomic_DNA"/>
</dbReference>
<organism evidence="2 3">
    <name type="scientific">Acrasis kona</name>
    <dbReference type="NCBI Taxonomy" id="1008807"/>
    <lineage>
        <taxon>Eukaryota</taxon>
        <taxon>Discoba</taxon>
        <taxon>Heterolobosea</taxon>
        <taxon>Tetramitia</taxon>
        <taxon>Eutetramitia</taxon>
        <taxon>Acrasidae</taxon>
        <taxon>Acrasis</taxon>
    </lineage>
</organism>
<evidence type="ECO:0000313" key="2">
    <source>
        <dbReference type="EMBL" id="KAL0488047.1"/>
    </source>
</evidence>
<feature type="compositionally biased region" description="Basic and acidic residues" evidence="1">
    <location>
        <begin position="27"/>
        <end position="38"/>
    </location>
</feature>
<protein>
    <submittedName>
        <fullName evidence="2">2,3-bisphosphoglycerate-independent phosphoglycerate mutase</fullName>
    </submittedName>
</protein>
<dbReference type="AlphaFoldDB" id="A0AAW2ZHB8"/>
<dbReference type="Proteomes" id="UP001431209">
    <property type="component" value="Unassembled WGS sequence"/>
</dbReference>
<comment type="caution">
    <text evidence="2">The sequence shown here is derived from an EMBL/GenBank/DDBJ whole genome shotgun (WGS) entry which is preliminary data.</text>
</comment>
<feature type="compositionally biased region" description="Low complexity" evidence="1">
    <location>
        <begin position="39"/>
        <end position="53"/>
    </location>
</feature>
<evidence type="ECO:0000256" key="1">
    <source>
        <dbReference type="SAM" id="MobiDB-lite"/>
    </source>
</evidence>
<reference evidence="2 3" key="1">
    <citation type="submission" date="2024-03" db="EMBL/GenBank/DDBJ databases">
        <title>The Acrasis kona genome and developmental transcriptomes reveal deep origins of eukaryotic multicellular pathways.</title>
        <authorList>
            <person name="Sheikh S."/>
            <person name="Fu C.-J."/>
            <person name="Brown M.W."/>
            <person name="Baldauf S.L."/>
        </authorList>
    </citation>
    <scope>NUCLEOTIDE SEQUENCE [LARGE SCALE GENOMIC DNA]</scope>
    <source>
        <strain evidence="2 3">ATCC MYA-3509</strain>
    </source>
</reference>
<evidence type="ECO:0000313" key="3">
    <source>
        <dbReference type="Proteomes" id="UP001431209"/>
    </source>
</evidence>